<dbReference type="Pfam" id="PF07617">
    <property type="entry name" value="DUF1579"/>
    <property type="match status" value="1"/>
</dbReference>
<evidence type="ECO:0000313" key="2">
    <source>
        <dbReference type="Proteomes" id="UP000294576"/>
    </source>
</evidence>
<proteinExistence type="predicted"/>
<sequence length="155" mass="17535">MEKAQVLEEHRFLEKLVGVWDVTAPEMSGDQQWTEIVRSLHGIWFVAEGNGEMPGGGAATTMLTLGYNATKGKYVGTWIGSMMDHLWVYEGDASPDGKVLSLYTRGPDFENKGAEQDYREQIIFIDDDHRTFNSAAKQPDGSWKQFMEAHYTRKP</sequence>
<accession>A0A4R3QLN5</accession>
<organism evidence="1 2">
    <name type="scientific">Rhizobium sullae</name>
    <name type="common">Rhizobium hedysari</name>
    <dbReference type="NCBI Taxonomy" id="50338"/>
    <lineage>
        <taxon>Bacteria</taxon>
        <taxon>Pseudomonadati</taxon>
        <taxon>Pseudomonadota</taxon>
        <taxon>Alphaproteobacteria</taxon>
        <taxon>Hyphomicrobiales</taxon>
        <taxon>Rhizobiaceae</taxon>
        <taxon>Rhizobium/Agrobacterium group</taxon>
        <taxon>Rhizobium</taxon>
    </lineage>
</organism>
<dbReference type="AlphaFoldDB" id="A0A4R3QLN5"/>
<dbReference type="EMBL" id="SMBH01000002">
    <property type="protein sequence ID" value="TCU19216.1"/>
    <property type="molecule type" value="Genomic_DNA"/>
</dbReference>
<reference evidence="1 2" key="1">
    <citation type="submission" date="2019-03" db="EMBL/GenBank/DDBJ databases">
        <title>Genomic Encyclopedia of Type Strains, Phase IV (KMG-V): Genome sequencing to study the core and pangenomes of soil and plant-associated prokaryotes.</title>
        <authorList>
            <person name="Whitman W."/>
        </authorList>
    </citation>
    <scope>NUCLEOTIDE SEQUENCE [LARGE SCALE GENOMIC DNA]</scope>
    <source>
        <strain evidence="1 2">Hc14</strain>
    </source>
</reference>
<gene>
    <name evidence="1" type="ORF">EV132_102447</name>
</gene>
<dbReference type="Proteomes" id="UP000294576">
    <property type="component" value="Unassembled WGS sequence"/>
</dbReference>
<comment type="caution">
    <text evidence="1">The sequence shown here is derived from an EMBL/GenBank/DDBJ whole genome shotgun (WGS) entry which is preliminary data.</text>
</comment>
<protein>
    <submittedName>
        <fullName evidence="1">Uncharacterized protein DUF1579</fullName>
    </submittedName>
</protein>
<name>A0A4R3QLN5_RHISU</name>
<evidence type="ECO:0000313" key="1">
    <source>
        <dbReference type="EMBL" id="TCU19216.1"/>
    </source>
</evidence>
<dbReference type="InterPro" id="IPR011473">
    <property type="entry name" value="DUF1579"/>
</dbReference>